<dbReference type="Proteomes" id="UP000068905">
    <property type="component" value="Chromosome"/>
</dbReference>
<dbReference type="Gene3D" id="2.40.50.140">
    <property type="entry name" value="Nucleic acid-binding proteins"/>
    <property type="match status" value="1"/>
</dbReference>
<evidence type="ECO:0000313" key="1">
    <source>
        <dbReference type="EMBL" id="ALE02597.1"/>
    </source>
</evidence>
<dbReference type="InterPro" id="IPR012340">
    <property type="entry name" value="NA-bd_OB-fold"/>
</dbReference>
<accession>A0A0M4LR51</accession>
<evidence type="ECO:0008006" key="3">
    <source>
        <dbReference type="Google" id="ProtNLM"/>
    </source>
</evidence>
<evidence type="ECO:0000313" key="2">
    <source>
        <dbReference type="Proteomes" id="UP000068905"/>
    </source>
</evidence>
<organism evidence="1 2">
    <name type="scientific">Candidatus Pseudothioglobus singularis PS1</name>
    <dbReference type="NCBI Taxonomy" id="1125411"/>
    <lineage>
        <taxon>Bacteria</taxon>
        <taxon>Pseudomonadati</taxon>
        <taxon>Pseudomonadota</taxon>
        <taxon>Gammaproteobacteria</taxon>
        <taxon>Candidatus Pseudothioglobaceae</taxon>
        <taxon>Candidatus Pseudothioglobus</taxon>
    </lineage>
</organism>
<dbReference type="Gene3D" id="2.40.50.100">
    <property type="match status" value="1"/>
</dbReference>
<keyword evidence="2" id="KW-1185">Reference proteome</keyword>
<dbReference type="AlphaFoldDB" id="A0A0M4LR51"/>
<name>A0A0M4LR51_9GAMM</name>
<dbReference type="EMBL" id="CP006911">
    <property type="protein sequence ID" value="ALE02597.1"/>
    <property type="molecule type" value="Genomic_DNA"/>
</dbReference>
<protein>
    <recommendedName>
        <fullName evidence="3">Transport-associated OB type 2 domain-containing protein</fullName>
    </recommendedName>
</protein>
<dbReference type="STRING" id="1125411.W908_00490"/>
<dbReference type="RefSeq" id="WP_053819508.1">
    <property type="nucleotide sequence ID" value="NZ_CP006911.1"/>
</dbReference>
<gene>
    <name evidence="1" type="ORF">W908_00490</name>
</gene>
<reference evidence="1 2" key="1">
    <citation type="journal article" date="2015" name="Genome Announc.">
        <title>Genome Sequence of 'Candidatus Thioglobus singularis' Strain PS1, a Mixotroph from the SUP05 Clade of Marine Gammaproteobacteria.</title>
        <authorList>
            <person name="Marshall K.T."/>
            <person name="Morris R.M."/>
        </authorList>
    </citation>
    <scope>NUCLEOTIDE SEQUENCE [LARGE SCALE GENOMIC DNA]</scope>
    <source>
        <strain evidence="1 2">PS1</strain>
    </source>
</reference>
<dbReference type="KEGG" id="tsn:W908_00490"/>
<proteinExistence type="predicted"/>
<sequence>MNKKSENTVEANINLVEDFGNYKLISATNDNIQIKVKVKRESIIPEDKILLEIPSKHCCIYNNEELVE</sequence>